<reference evidence="1 2" key="2">
    <citation type="journal article" date="2024" name="Int. J. Syst. Evol. Microbiol.">
        <title>Promethearchaeum syntrophicum gen. nov., sp. nov., an anaerobic, obligately syntrophic archaeon, the first isolate of the lineage 'Asgard' archaea, and proposal of the new archaeal phylum Promethearchaeota phyl. nov. and kingdom Promethearchaeati regn. nov.</title>
        <authorList>
            <person name="Imachi H."/>
            <person name="Nobu M.K."/>
            <person name="Kato S."/>
            <person name="Takaki Y."/>
            <person name="Miyazaki M."/>
            <person name="Miyata M."/>
            <person name="Ogawara M."/>
            <person name="Saito Y."/>
            <person name="Sakai S."/>
            <person name="Tahara Y.O."/>
            <person name="Takano Y."/>
            <person name="Tasumi E."/>
            <person name="Uematsu K."/>
            <person name="Yoshimura T."/>
            <person name="Itoh T."/>
            <person name="Ohkuma M."/>
            <person name="Takai K."/>
        </authorList>
    </citation>
    <scope>NUCLEOTIDE SEQUENCE [LARGE SCALE GENOMIC DNA]</scope>
    <source>
        <strain evidence="1 2">MK-D1</strain>
    </source>
</reference>
<dbReference type="RefSeq" id="WP_147664121.1">
    <property type="nucleotide sequence ID" value="NZ_CP042905.2"/>
</dbReference>
<dbReference type="GeneID" id="41331020"/>
<evidence type="ECO:0000313" key="1">
    <source>
        <dbReference type="EMBL" id="QEE17216.1"/>
    </source>
</evidence>
<reference evidence="1 2" key="1">
    <citation type="journal article" date="2020" name="Nature">
        <title>Isolation of an archaeon at the prokaryote-eukaryote interface.</title>
        <authorList>
            <person name="Imachi H."/>
            <person name="Nobu M.K."/>
            <person name="Nakahara N."/>
            <person name="Morono Y."/>
            <person name="Ogawara M."/>
            <person name="Takaki Y."/>
            <person name="Takano Y."/>
            <person name="Uematsu K."/>
            <person name="Ikuta T."/>
            <person name="Ito M."/>
            <person name="Matsui Y."/>
            <person name="Miyazaki M."/>
            <person name="Murata K."/>
            <person name="Saito Y."/>
            <person name="Sakai S."/>
            <person name="Song C."/>
            <person name="Tasumi E."/>
            <person name="Yamanaka Y."/>
            <person name="Yamaguchi T."/>
            <person name="Kamagata Y."/>
            <person name="Tamaki H."/>
            <person name="Takai K."/>
        </authorList>
    </citation>
    <scope>NUCLEOTIDE SEQUENCE [LARGE SCALE GENOMIC DNA]</scope>
    <source>
        <strain evidence="1 2">MK-D1</strain>
    </source>
</reference>
<dbReference type="EMBL" id="CP042905">
    <property type="protein sequence ID" value="QEE17216.1"/>
    <property type="molecule type" value="Genomic_DNA"/>
</dbReference>
<sequence length="88" mass="10424">MQSIKVSKKTKERIEKTQAELLLDHNYKVNQSELLDKIVEKATKDPNFMDKIFSSQPRSPKPKKELVQVKIISRKKPKIRLYPEEWSD</sequence>
<name>A0A5B9DER7_9ARCH</name>
<evidence type="ECO:0000313" key="2">
    <source>
        <dbReference type="Proteomes" id="UP000321408"/>
    </source>
</evidence>
<gene>
    <name evidence="1" type="ORF">DSAG12_03048</name>
</gene>
<organism evidence="1 2">
    <name type="scientific">Promethearchaeum syntrophicum</name>
    <dbReference type="NCBI Taxonomy" id="2594042"/>
    <lineage>
        <taxon>Archaea</taxon>
        <taxon>Promethearchaeati</taxon>
        <taxon>Promethearchaeota</taxon>
        <taxon>Promethearchaeia</taxon>
        <taxon>Promethearchaeales</taxon>
        <taxon>Promethearchaeaceae</taxon>
        <taxon>Promethearchaeum</taxon>
    </lineage>
</organism>
<accession>A0A5B9DER7</accession>
<keyword evidence="2" id="KW-1185">Reference proteome</keyword>
<dbReference type="AlphaFoldDB" id="A0A5B9DER7"/>
<proteinExistence type="predicted"/>
<dbReference type="KEGG" id="psyt:DSAG12_03048"/>
<dbReference type="Proteomes" id="UP000321408">
    <property type="component" value="Chromosome"/>
</dbReference>
<protein>
    <submittedName>
        <fullName evidence="1">Uncharacterized protein</fullName>
    </submittedName>
</protein>